<comment type="caution">
    <text evidence="6">The sequence shown here is derived from an EMBL/GenBank/DDBJ whole genome shotgun (WGS) entry which is preliminary data.</text>
</comment>
<dbReference type="InterPro" id="IPR001173">
    <property type="entry name" value="Glyco_trans_2-like"/>
</dbReference>
<feature type="domain" description="Glycosyltransferase 2-like" evidence="5">
    <location>
        <begin position="7"/>
        <end position="121"/>
    </location>
</feature>
<dbReference type="EMBL" id="DTKJ01000058">
    <property type="protein sequence ID" value="HGZ12253.1"/>
    <property type="molecule type" value="Genomic_DNA"/>
</dbReference>
<gene>
    <name evidence="6" type="ORF">ENW48_08540</name>
</gene>
<evidence type="ECO:0000259" key="5">
    <source>
        <dbReference type="Pfam" id="PF00535"/>
    </source>
</evidence>
<comment type="similarity">
    <text evidence="1">Belongs to the glycosyltransferase 2 family.</text>
</comment>
<feature type="compositionally biased region" description="Basic and acidic residues" evidence="4">
    <location>
        <begin position="296"/>
        <end position="318"/>
    </location>
</feature>
<dbReference type="PANTHER" id="PTHR43630:SF1">
    <property type="entry name" value="POLY-BETA-1,6-N-ACETYL-D-GLUCOSAMINE SYNTHASE"/>
    <property type="match status" value="1"/>
</dbReference>
<proteinExistence type="inferred from homology"/>
<organism evidence="6">
    <name type="scientific">Desulfobacca acetoxidans</name>
    <dbReference type="NCBI Taxonomy" id="60893"/>
    <lineage>
        <taxon>Bacteria</taxon>
        <taxon>Pseudomonadati</taxon>
        <taxon>Thermodesulfobacteriota</taxon>
        <taxon>Desulfobaccia</taxon>
        <taxon>Desulfobaccales</taxon>
        <taxon>Desulfobaccaceae</taxon>
        <taxon>Desulfobacca</taxon>
    </lineage>
</organism>
<dbReference type="GO" id="GO:0016757">
    <property type="term" value="F:glycosyltransferase activity"/>
    <property type="evidence" value="ECO:0007669"/>
    <property type="project" value="UniProtKB-KW"/>
</dbReference>
<dbReference type="Gene3D" id="3.90.550.10">
    <property type="entry name" value="Spore Coat Polysaccharide Biosynthesis Protein SpsA, Chain A"/>
    <property type="match status" value="1"/>
</dbReference>
<name>A0A7C5AN07_9BACT</name>
<protein>
    <submittedName>
        <fullName evidence="6">Glycosyltransferase family 2 protein</fullName>
    </submittedName>
</protein>
<sequence length="331" mass="37473">MSERYAIITPAHNEAVFLPRVISGVAAQRVRPLTWLILDDRSTDGTWEILEKAASRLDFLKPVKISGPPGRRVGANVVHLFHEGWTRLDQEVDFLVKMDADVVLPPYYFAVLLSRFQADTRLGLASGKTYTWQKKAWVMERIADTHVTGACKTYRLDCLKEMGGLIPILGWDVLDVVQARRLGWHTRSYPDLPLFHLRLTGSAQGLVRANLSYGRSYYAMRAHPLFVLAKALYRALERPFGAGLLILAGYVQAALSRQPRLADEGLAAFLRREQLSRLRGQTWRQEVLVPLPLPRQGEKFEGLPEPIKMDGHEREDQSLGRQGSIRKEVDP</sequence>
<keyword evidence="3 6" id="KW-0808">Transferase</keyword>
<keyword evidence="2" id="KW-0328">Glycosyltransferase</keyword>
<dbReference type="Pfam" id="PF00535">
    <property type="entry name" value="Glycos_transf_2"/>
    <property type="match status" value="1"/>
</dbReference>
<evidence type="ECO:0000256" key="1">
    <source>
        <dbReference type="ARBA" id="ARBA00006739"/>
    </source>
</evidence>
<evidence type="ECO:0000313" key="6">
    <source>
        <dbReference type="EMBL" id="HGZ12253.1"/>
    </source>
</evidence>
<accession>A0A7C5AN07</accession>
<dbReference type="PANTHER" id="PTHR43630">
    <property type="entry name" value="POLY-BETA-1,6-N-ACETYL-D-GLUCOSAMINE SYNTHASE"/>
    <property type="match status" value="1"/>
</dbReference>
<reference evidence="6" key="1">
    <citation type="journal article" date="2020" name="mSystems">
        <title>Genome- and Community-Level Interaction Insights into Carbon Utilization and Element Cycling Functions of Hydrothermarchaeota in Hydrothermal Sediment.</title>
        <authorList>
            <person name="Zhou Z."/>
            <person name="Liu Y."/>
            <person name="Xu W."/>
            <person name="Pan J."/>
            <person name="Luo Z.H."/>
            <person name="Li M."/>
        </authorList>
    </citation>
    <scope>NUCLEOTIDE SEQUENCE [LARGE SCALE GENOMIC DNA]</scope>
    <source>
        <strain evidence="6">SpSt-853</strain>
    </source>
</reference>
<dbReference type="InterPro" id="IPR029044">
    <property type="entry name" value="Nucleotide-diphossugar_trans"/>
</dbReference>
<dbReference type="SUPFAM" id="SSF53448">
    <property type="entry name" value="Nucleotide-diphospho-sugar transferases"/>
    <property type="match status" value="1"/>
</dbReference>
<evidence type="ECO:0000256" key="2">
    <source>
        <dbReference type="ARBA" id="ARBA00022676"/>
    </source>
</evidence>
<dbReference type="CDD" id="cd00761">
    <property type="entry name" value="Glyco_tranf_GTA_type"/>
    <property type="match status" value="1"/>
</dbReference>
<evidence type="ECO:0000256" key="4">
    <source>
        <dbReference type="SAM" id="MobiDB-lite"/>
    </source>
</evidence>
<evidence type="ECO:0000256" key="3">
    <source>
        <dbReference type="ARBA" id="ARBA00022679"/>
    </source>
</evidence>
<dbReference type="AlphaFoldDB" id="A0A7C5AN07"/>
<feature type="region of interest" description="Disordered" evidence="4">
    <location>
        <begin position="296"/>
        <end position="331"/>
    </location>
</feature>